<protein>
    <submittedName>
        <fullName evidence="3">Uncharacterized protein</fullName>
    </submittedName>
</protein>
<keyword evidence="4" id="KW-1185">Reference proteome</keyword>
<keyword evidence="2" id="KW-0812">Transmembrane</keyword>
<sequence>MADYFSRHPDHALLFAFVCFVITVYLFRYVGPGIGGGGDWSSREHYERNLRDGPHDYES</sequence>
<proteinExistence type="predicted"/>
<comment type="caution">
    <text evidence="3">The sequence shown here is derived from an EMBL/GenBank/DDBJ whole genome shotgun (WGS) entry which is preliminary data.</text>
</comment>
<keyword evidence="2" id="KW-0472">Membrane</keyword>
<reference evidence="3 4" key="1">
    <citation type="journal article" date="2015" name="G3 (Bethesda)">
        <title>Insights into Ongoing Evolution of the Hexachlorocyclohexane Catabolic Pathway from Comparative Genomics of Ten Sphingomonadaceae Strains.</title>
        <authorList>
            <person name="Pearce S.L."/>
            <person name="Oakeshott J.G."/>
            <person name="Pandey G."/>
        </authorList>
    </citation>
    <scope>NUCLEOTIDE SEQUENCE [LARGE SCALE GENOMIC DNA]</scope>
    <source>
        <strain evidence="3 4">LL02</strain>
    </source>
</reference>
<dbReference type="PATRIC" id="fig|1114963.3.peg.4420"/>
<dbReference type="AlphaFoldDB" id="A0A0J7XJW5"/>
<feature type="compositionally biased region" description="Basic and acidic residues" evidence="1">
    <location>
        <begin position="41"/>
        <end position="59"/>
    </location>
</feature>
<name>A0A0J7XJW5_9SPHN</name>
<gene>
    <name evidence="3" type="ORF">V474_03950</name>
</gene>
<organism evidence="3 4">
    <name type="scientific">Novosphingobium barchaimii LL02</name>
    <dbReference type="NCBI Taxonomy" id="1114963"/>
    <lineage>
        <taxon>Bacteria</taxon>
        <taxon>Pseudomonadati</taxon>
        <taxon>Pseudomonadota</taxon>
        <taxon>Alphaproteobacteria</taxon>
        <taxon>Sphingomonadales</taxon>
        <taxon>Sphingomonadaceae</taxon>
        <taxon>Novosphingobium</taxon>
    </lineage>
</organism>
<dbReference type="EMBL" id="JACU01000012">
    <property type="protein sequence ID" value="KMS51393.1"/>
    <property type="molecule type" value="Genomic_DNA"/>
</dbReference>
<dbReference type="OrthoDB" id="7475108at2"/>
<evidence type="ECO:0000313" key="3">
    <source>
        <dbReference type="EMBL" id="KMS51393.1"/>
    </source>
</evidence>
<dbReference type="Proteomes" id="UP000052268">
    <property type="component" value="Unassembled WGS sequence"/>
</dbReference>
<feature type="transmembrane region" description="Helical" evidence="2">
    <location>
        <begin position="12"/>
        <end position="31"/>
    </location>
</feature>
<evidence type="ECO:0000256" key="2">
    <source>
        <dbReference type="SAM" id="Phobius"/>
    </source>
</evidence>
<keyword evidence="2" id="KW-1133">Transmembrane helix</keyword>
<feature type="region of interest" description="Disordered" evidence="1">
    <location>
        <begin position="34"/>
        <end position="59"/>
    </location>
</feature>
<dbReference type="RefSeq" id="WP_021243497.1">
    <property type="nucleotide sequence ID" value="NZ_KQ130458.1"/>
</dbReference>
<evidence type="ECO:0000256" key="1">
    <source>
        <dbReference type="SAM" id="MobiDB-lite"/>
    </source>
</evidence>
<evidence type="ECO:0000313" key="4">
    <source>
        <dbReference type="Proteomes" id="UP000052268"/>
    </source>
</evidence>
<accession>A0A0J7XJW5</accession>